<dbReference type="EMBL" id="MN956836">
    <property type="protein sequence ID" value="QTX13822.1"/>
    <property type="molecule type" value="Genomic_DNA"/>
</dbReference>
<name>A0A8B0SXF0_KLEPN</name>
<proteinExistence type="predicted"/>
<organism evidence="1">
    <name type="scientific">Klebsiella pneumoniae</name>
    <dbReference type="NCBI Taxonomy" id="573"/>
    <lineage>
        <taxon>Bacteria</taxon>
        <taxon>Pseudomonadati</taxon>
        <taxon>Pseudomonadota</taxon>
        <taxon>Gammaproteobacteria</taxon>
        <taxon>Enterobacterales</taxon>
        <taxon>Enterobacteriaceae</taxon>
        <taxon>Klebsiella/Raoultella group</taxon>
        <taxon>Klebsiella</taxon>
        <taxon>Klebsiella pneumoniae complex</taxon>
    </lineage>
</organism>
<reference evidence="1" key="1">
    <citation type="submission" date="2020-01" db="EMBL/GenBank/DDBJ databases">
        <authorList>
            <person name="Qin S."/>
        </authorList>
    </citation>
    <scope>NUCLEOTIDE SEQUENCE</scope>
    <source>
        <strain evidence="1">CVir17-16-YZ6g</strain>
        <plasmid evidence="1">p17-15-vir-like</plasmid>
    </source>
</reference>
<dbReference type="AlphaFoldDB" id="A0A8B0SXF0"/>
<geneLocation type="plasmid" evidence="1">
    <name>p17-15-vir-like</name>
</geneLocation>
<keyword evidence="1" id="KW-0614">Plasmid</keyword>
<accession>A0A8B0SXF0</accession>
<protein>
    <submittedName>
        <fullName evidence="1">Uncharacterized protein</fullName>
    </submittedName>
</protein>
<evidence type="ECO:0000313" key="1">
    <source>
        <dbReference type="EMBL" id="QTX13822.1"/>
    </source>
</evidence>
<sequence>MQIIKSLKAKINLIVNLIELLNPGISLYLNLIGFYVVPCPVNEAGREG</sequence>